<reference evidence="1" key="1">
    <citation type="submission" date="2022-06" db="EMBL/GenBank/DDBJ databases">
        <title>The First Complete Genome of the Simian Malaria Parasite Plasmodium brasilianum.</title>
        <authorList>
            <person name="Bajic M."/>
            <person name="Ravishankar S."/>
        </authorList>
    </citation>
    <scope>NUCLEOTIDE SEQUENCE</scope>
    <source>
        <strain evidence="1">Bolivian I</strain>
    </source>
</reference>
<sequence length="152" mass="18473">MNLTKVILQHQMIISVNNYVSPKSNVEMETTFDTCYKSGLNGILLQAYEEIVGRSCIFYSNDSFNEWKEKKYLYYYYKVYDYIIKNSFSKKEEERCSKFLENIKNSCEKHTKSCYKYFFQKGNYMNEYPKYFICEKKYTPNHLLPKLKYTYN</sequence>
<protein>
    <submittedName>
        <fullName evidence="1">PIR protein</fullName>
    </submittedName>
</protein>
<name>A0ACB9Y280_PLABR</name>
<gene>
    <name evidence="1" type="ORF">MKS88_004745</name>
</gene>
<evidence type="ECO:0000313" key="1">
    <source>
        <dbReference type="EMBL" id="KAI4835535.1"/>
    </source>
</evidence>
<dbReference type="Proteomes" id="UP001056978">
    <property type="component" value="Chromosome 13"/>
</dbReference>
<evidence type="ECO:0000313" key="2">
    <source>
        <dbReference type="Proteomes" id="UP001056978"/>
    </source>
</evidence>
<dbReference type="EMBL" id="CM043781">
    <property type="protein sequence ID" value="KAI4835535.1"/>
    <property type="molecule type" value="Genomic_DNA"/>
</dbReference>
<keyword evidence="2" id="KW-1185">Reference proteome</keyword>
<organism evidence="1 2">
    <name type="scientific">Plasmodium brasilianum</name>
    <dbReference type="NCBI Taxonomy" id="5824"/>
    <lineage>
        <taxon>Eukaryota</taxon>
        <taxon>Sar</taxon>
        <taxon>Alveolata</taxon>
        <taxon>Apicomplexa</taxon>
        <taxon>Aconoidasida</taxon>
        <taxon>Haemosporida</taxon>
        <taxon>Plasmodiidae</taxon>
        <taxon>Plasmodium</taxon>
        <taxon>Plasmodium (Plasmodium)</taxon>
    </lineage>
</organism>
<accession>A0ACB9Y280</accession>
<comment type="caution">
    <text evidence="1">The sequence shown here is derived from an EMBL/GenBank/DDBJ whole genome shotgun (WGS) entry which is preliminary data.</text>
</comment>
<proteinExistence type="predicted"/>